<keyword evidence="15" id="KW-1185">Reference proteome</keyword>
<dbReference type="InterPro" id="IPR052029">
    <property type="entry name" value="PpiD_chaperone"/>
</dbReference>
<keyword evidence="3" id="KW-0997">Cell inner membrane</keyword>
<feature type="transmembrane region" description="Helical" evidence="12">
    <location>
        <begin position="12"/>
        <end position="30"/>
    </location>
</feature>
<dbReference type="InterPro" id="IPR027304">
    <property type="entry name" value="Trigger_fact/SurA_dom_sf"/>
</dbReference>
<dbReference type="RefSeq" id="WP_078487802.1">
    <property type="nucleotide sequence ID" value="NZ_MPRJ01000065.1"/>
</dbReference>
<keyword evidence="5 12" id="KW-1133">Transmembrane helix</keyword>
<evidence type="ECO:0000256" key="6">
    <source>
        <dbReference type="ARBA" id="ARBA00023136"/>
    </source>
</evidence>
<dbReference type="Proteomes" id="UP000190896">
    <property type="component" value="Unassembled WGS sequence"/>
</dbReference>
<proteinExistence type="inferred from homology"/>
<keyword evidence="11" id="KW-0697">Rotamase</keyword>
<name>A0A1T2KT84_9GAMM</name>
<dbReference type="GO" id="GO:0005886">
    <property type="term" value="C:plasma membrane"/>
    <property type="evidence" value="ECO:0007669"/>
    <property type="project" value="UniProtKB-SubCell"/>
</dbReference>
<evidence type="ECO:0000256" key="8">
    <source>
        <dbReference type="ARBA" id="ARBA00038408"/>
    </source>
</evidence>
<accession>A0A1T2KT84</accession>
<evidence type="ECO:0000256" key="10">
    <source>
        <dbReference type="ARBA" id="ARBA00042775"/>
    </source>
</evidence>
<dbReference type="EMBL" id="MPRJ01000065">
    <property type="protein sequence ID" value="OOZ35936.1"/>
    <property type="molecule type" value="Genomic_DNA"/>
</dbReference>
<reference evidence="14 15" key="1">
    <citation type="submission" date="2016-11" db="EMBL/GenBank/DDBJ databases">
        <title>Mixed transmission modes and dynamic genome evolution in an obligate animal-bacterial symbiosis.</title>
        <authorList>
            <person name="Russell S.L."/>
            <person name="Corbett-Detig R.B."/>
            <person name="Cavanaugh C.M."/>
        </authorList>
    </citation>
    <scope>NUCLEOTIDE SEQUENCE [LARGE SCALE GENOMIC DNA]</scope>
    <source>
        <strain evidence="14">Se-Cadez</strain>
    </source>
</reference>
<keyword evidence="6 12" id="KW-0472">Membrane</keyword>
<gene>
    <name evidence="14" type="ORF">BOW51_09660</name>
</gene>
<dbReference type="Gene3D" id="3.10.50.40">
    <property type="match status" value="1"/>
</dbReference>
<keyword evidence="11" id="KW-0413">Isomerase</keyword>
<evidence type="ECO:0000256" key="7">
    <source>
        <dbReference type="ARBA" id="ARBA00023186"/>
    </source>
</evidence>
<evidence type="ECO:0000256" key="12">
    <source>
        <dbReference type="SAM" id="Phobius"/>
    </source>
</evidence>
<evidence type="ECO:0000256" key="4">
    <source>
        <dbReference type="ARBA" id="ARBA00022692"/>
    </source>
</evidence>
<dbReference type="InterPro" id="IPR046357">
    <property type="entry name" value="PPIase_dom_sf"/>
</dbReference>
<protein>
    <recommendedName>
        <fullName evidence="9">Periplasmic chaperone PpiD</fullName>
    </recommendedName>
    <alternativeName>
        <fullName evidence="10">Periplasmic folding chaperone</fullName>
    </alternativeName>
</protein>
<dbReference type="PANTHER" id="PTHR47529">
    <property type="entry name" value="PEPTIDYL-PROLYL CIS-TRANS ISOMERASE D"/>
    <property type="match status" value="1"/>
</dbReference>
<dbReference type="Pfam" id="PF13616">
    <property type="entry name" value="Rotamase_3"/>
    <property type="match status" value="1"/>
</dbReference>
<comment type="similarity">
    <text evidence="8">Belongs to the PpiD chaperone family.</text>
</comment>
<organism evidence="14 15">
    <name type="scientific">Solemya velesiana gill symbiont</name>
    <dbReference type="NCBI Taxonomy" id="1918948"/>
    <lineage>
        <taxon>Bacteria</taxon>
        <taxon>Pseudomonadati</taxon>
        <taxon>Pseudomonadota</taxon>
        <taxon>Gammaproteobacteria</taxon>
        <taxon>sulfur-oxidizing symbionts</taxon>
    </lineage>
</organism>
<dbReference type="SUPFAM" id="SSF54534">
    <property type="entry name" value="FKBP-like"/>
    <property type="match status" value="1"/>
</dbReference>
<evidence type="ECO:0000256" key="5">
    <source>
        <dbReference type="ARBA" id="ARBA00022989"/>
    </source>
</evidence>
<comment type="subcellular location">
    <subcellularLocation>
        <location evidence="1">Cell inner membrane</location>
        <topology evidence="1">Single-pass type II membrane protein</topology>
        <orientation evidence="1">Periplasmic side</orientation>
    </subcellularLocation>
</comment>
<sequence>MLQSIRERAQGVLAWIIVGLISIPFALFGINEYLGGGADAVVATVNDQEITEREFETGFRDFKQSMRERMGSNYRPELIDDELWRKEVLKAMIRNALVSQASNSLGLRAGDEAVRETIRSIQAFHVGGRFNQEAYERTVRNQGMTTAAFFERIRQGIVSEQLSKAISGSEFATASEIESLVRLQQQQRELAYITVPVSSFMDQVSVTDEEVRSQYDSNQSAYMAPERAKVDYLELNIENIAKTLSADEQVLIGFYEQHKNEYVSPEQRRASHILIAVEEGADATAVADAESAARKALERINAGEDFATVAKELSQDPGSADLGGDLDYFEKGIMAAAFEDAVFSMQTGEISQPVKTEFGYHVIKLTDIRSPKGKSFEEAQDDIRKAYLSSEAERLFYEYAERLSDFAYEDPGSLEPAAEALGMAVSQSDWVTRSGGAGAFASSKVTGAIFSADVLLEGHNSEAIEVGPEHILVLRVREHEESSVKPFGEVEAAIRDQLHSDKAAEKARAKGSEMITALSTGGDLAQLAEQEGLKLEETGLVMRSERNVAGAIIVKLFAMPKPAADKSEYAAAELPNGDSVVIALSSVKDGQPDQADKLGGKRVLGEALQRARGESYYQKMVQNLRASADINILNKDQ</sequence>
<evidence type="ECO:0000313" key="15">
    <source>
        <dbReference type="Proteomes" id="UP000190896"/>
    </source>
</evidence>
<dbReference type="InterPro" id="IPR000297">
    <property type="entry name" value="PPIase_PpiC"/>
</dbReference>
<evidence type="ECO:0000256" key="3">
    <source>
        <dbReference type="ARBA" id="ARBA00022519"/>
    </source>
</evidence>
<evidence type="ECO:0000259" key="13">
    <source>
        <dbReference type="PROSITE" id="PS50198"/>
    </source>
</evidence>
<dbReference type="PROSITE" id="PS50198">
    <property type="entry name" value="PPIC_PPIASE_2"/>
    <property type="match status" value="1"/>
</dbReference>
<keyword evidence="2" id="KW-1003">Cell membrane</keyword>
<dbReference type="Gene3D" id="1.10.4030.10">
    <property type="entry name" value="Porin chaperone SurA, peptide-binding domain"/>
    <property type="match status" value="1"/>
</dbReference>
<dbReference type="OrthoDB" id="9812372at2"/>
<comment type="caution">
    <text evidence="14">The sequence shown here is derived from an EMBL/GenBank/DDBJ whole genome shotgun (WGS) entry which is preliminary data.</text>
</comment>
<dbReference type="SUPFAM" id="SSF109998">
    <property type="entry name" value="Triger factor/SurA peptide-binding domain-like"/>
    <property type="match status" value="1"/>
</dbReference>
<dbReference type="PANTHER" id="PTHR47529:SF1">
    <property type="entry name" value="PERIPLASMIC CHAPERONE PPID"/>
    <property type="match status" value="1"/>
</dbReference>
<dbReference type="AlphaFoldDB" id="A0A1T2KT84"/>
<evidence type="ECO:0000256" key="9">
    <source>
        <dbReference type="ARBA" id="ARBA00040743"/>
    </source>
</evidence>
<dbReference type="GO" id="GO:0003755">
    <property type="term" value="F:peptidyl-prolyl cis-trans isomerase activity"/>
    <property type="evidence" value="ECO:0007669"/>
    <property type="project" value="UniProtKB-KW"/>
</dbReference>
<evidence type="ECO:0000256" key="11">
    <source>
        <dbReference type="PROSITE-ProRule" id="PRU00278"/>
    </source>
</evidence>
<feature type="domain" description="PpiC" evidence="13">
    <location>
        <begin position="265"/>
        <end position="367"/>
    </location>
</feature>
<keyword evidence="4 12" id="KW-0812">Transmembrane</keyword>
<dbReference type="Pfam" id="PF13624">
    <property type="entry name" value="SurA_N_3"/>
    <property type="match status" value="1"/>
</dbReference>
<evidence type="ECO:0000256" key="2">
    <source>
        <dbReference type="ARBA" id="ARBA00022475"/>
    </source>
</evidence>
<keyword evidence="7" id="KW-0143">Chaperone</keyword>
<evidence type="ECO:0000313" key="14">
    <source>
        <dbReference type="EMBL" id="OOZ35936.1"/>
    </source>
</evidence>
<evidence type="ECO:0000256" key="1">
    <source>
        <dbReference type="ARBA" id="ARBA00004382"/>
    </source>
</evidence>